<dbReference type="InterPro" id="IPR047769">
    <property type="entry name" value="MFS_ArsJ"/>
</dbReference>
<feature type="transmembrane region" description="Helical" evidence="2">
    <location>
        <begin position="230"/>
        <end position="252"/>
    </location>
</feature>
<comment type="subcellular location">
    <subcellularLocation>
        <location evidence="1">Membrane</location>
        <topology evidence="1">Multi-pass membrane protein</topology>
    </subcellularLocation>
</comment>
<feature type="transmembrane region" description="Helical" evidence="2">
    <location>
        <begin position="307"/>
        <end position="328"/>
    </location>
</feature>
<reference evidence="3" key="1">
    <citation type="submission" date="2021-06" db="EMBL/GenBank/DDBJ databases">
        <authorList>
            <person name="Kallberg Y."/>
            <person name="Tangrot J."/>
            <person name="Rosling A."/>
        </authorList>
    </citation>
    <scope>NUCLEOTIDE SEQUENCE</scope>
    <source>
        <strain evidence="3">FL130A</strain>
    </source>
</reference>
<keyword evidence="4" id="KW-1185">Reference proteome</keyword>
<feature type="transmembrane region" description="Helical" evidence="2">
    <location>
        <begin position="422"/>
        <end position="445"/>
    </location>
</feature>
<dbReference type="EMBL" id="CAJVPS010004163">
    <property type="protein sequence ID" value="CAG8600261.1"/>
    <property type="molecule type" value="Genomic_DNA"/>
</dbReference>
<feature type="transmembrane region" description="Helical" evidence="2">
    <location>
        <begin position="349"/>
        <end position="368"/>
    </location>
</feature>
<feature type="transmembrane region" description="Helical" evidence="2">
    <location>
        <begin position="451"/>
        <end position="469"/>
    </location>
</feature>
<dbReference type="AlphaFoldDB" id="A0A9N9CE47"/>
<dbReference type="OrthoDB" id="196955at2759"/>
<evidence type="ECO:0000256" key="2">
    <source>
        <dbReference type="SAM" id="Phobius"/>
    </source>
</evidence>
<keyword evidence="2" id="KW-0472">Membrane</keyword>
<dbReference type="GO" id="GO:0016020">
    <property type="term" value="C:membrane"/>
    <property type="evidence" value="ECO:0007669"/>
    <property type="project" value="UniProtKB-SubCell"/>
</dbReference>
<proteinExistence type="predicted"/>
<keyword evidence="2" id="KW-1133">Transmembrane helix</keyword>
<name>A0A9N9CE47_9GLOM</name>
<feature type="transmembrane region" description="Helical" evidence="2">
    <location>
        <begin position="65"/>
        <end position="86"/>
    </location>
</feature>
<dbReference type="NCBIfam" id="NF033734">
    <property type="entry name" value="MFS_ArsJ"/>
    <property type="match status" value="1"/>
</dbReference>
<feature type="transmembrane region" description="Helical" evidence="2">
    <location>
        <begin position="380"/>
        <end position="410"/>
    </location>
</feature>
<dbReference type="InterPro" id="IPR011701">
    <property type="entry name" value="MFS"/>
</dbReference>
<dbReference type="PANTHER" id="PTHR23547">
    <property type="entry name" value="MAJOR FACILITATOR SUPERFAMILY DOMAIN, GENERAL SUBSTRATE TRANSPORTER"/>
    <property type="match status" value="1"/>
</dbReference>
<accession>A0A9N9CE47</accession>
<gene>
    <name evidence="3" type="ORF">ALEPTO_LOCUS8112</name>
</gene>
<dbReference type="GO" id="GO:0022857">
    <property type="term" value="F:transmembrane transporter activity"/>
    <property type="evidence" value="ECO:0007669"/>
    <property type="project" value="InterPro"/>
</dbReference>
<dbReference type="Pfam" id="PF07690">
    <property type="entry name" value="MFS_1"/>
    <property type="match status" value="1"/>
</dbReference>
<dbReference type="PANTHER" id="PTHR23547:SF1">
    <property type="entry name" value="MAJOR FACILITATOR SUPERFAMILY MFS_1"/>
    <property type="match status" value="1"/>
</dbReference>
<sequence>MEVEPNDNNTNNNDKITEVNATIAINDDNKEINTTKNKETLKEVVEVVTEKNDKLKKEKAAMRNFYVIACGYLLFTLTDSGLRMIVLLELYQRHFNALQISLMFTLYEFLGVITNLVGGILGSRLGLRFCLLTGLITQIIGIGILCGLQRDWPRTVVIIYIIIAQGFSGVAKDMVKLGGKSVTKLVKHDDDLSTHQSALFKLVAYLTGAKNSIKGAGFFLGAFLLNFTGYIVALVIMAVMNLVVIPFALLYLDRTLAVSKRQEPLSLKEVFNKGRDVNILSLARMFLFGSRDLWFEVPLPVFLRGTIGWSYMATGALLAGWIIFYGFIQSSTPQLILKPAHLYPITSGRILVPLTIILLIVTILISLATTVLSTTTQTTLYLGLLITGLFLFAFIFAVNSSVHSFLILAYCHRDKVAMNVGFYYMANACGRLVGLIVGGVLYQYVGLYACLWTSAVALFICCIVSWFLGPVPEEEIKGLGD</sequence>
<feature type="transmembrane region" description="Helical" evidence="2">
    <location>
        <begin position="125"/>
        <end position="145"/>
    </location>
</feature>
<dbReference type="Proteomes" id="UP000789508">
    <property type="component" value="Unassembled WGS sequence"/>
</dbReference>
<protein>
    <submittedName>
        <fullName evidence="3">5649_t:CDS:1</fullName>
    </submittedName>
</protein>
<comment type="caution">
    <text evidence="3">The sequence shown here is derived from an EMBL/GenBank/DDBJ whole genome shotgun (WGS) entry which is preliminary data.</text>
</comment>
<feature type="transmembrane region" description="Helical" evidence="2">
    <location>
        <begin position="157"/>
        <end position="175"/>
    </location>
</feature>
<keyword evidence="2" id="KW-0812">Transmembrane</keyword>
<organism evidence="3 4">
    <name type="scientific">Ambispora leptoticha</name>
    <dbReference type="NCBI Taxonomy" id="144679"/>
    <lineage>
        <taxon>Eukaryota</taxon>
        <taxon>Fungi</taxon>
        <taxon>Fungi incertae sedis</taxon>
        <taxon>Mucoromycota</taxon>
        <taxon>Glomeromycotina</taxon>
        <taxon>Glomeromycetes</taxon>
        <taxon>Archaeosporales</taxon>
        <taxon>Ambisporaceae</taxon>
        <taxon>Ambispora</taxon>
    </lineage>
</organism>
<dbReference type="InterPro" id="IPR036259">
    <property type="entry name" value="MFS_trans_sf"/>
</dbReference>
<evidence type="ECO:0000313" key="4">
    <source>
        <dbReference type="Proteomes" id="UP000789508"/>
    </source>
</evidence>
<evidence type="ECO:0000313" key="3">
    <source>
        <dbReference type="EMBL" id="CAG8600261.1"/>
    </source>
</evidence>
<feature type="transmembrane region" description="Helical" evidence="2">
    <location>
        <begin position="202"/>
        <end position="224"/>
    </location>
</feature>
<feature type="transmembrane region" description="Helical" evidence="2">
    <location>
        <begin position="98"/>
        <end position="118"/>
    </location>
</feature>
<evidence type="ECO:0000256" key="1">
    <source>
        <dbReference type="ARBA" id="ARBA00004141"/>
    </source>
</evidence>
<dbReference type="SUPFAM" id="SSF103473">
    <property type="entry name" value="MFS general substrate transporter"/>
    <property type="match status" value="1"/>
</dbReference>
<dbReference type="Gene3D" id="1.20.1250.20">
    <property type="entry name" value="MFS general substrate transporter like domains"/>
    <property type="match status" value="1"/>
</dbReference>